<dbReference type="EMBL" id="LXQA010253059">
    <property type="protein sequence ID" value="MCI38201.1"/>
    <property type="molecule type" value="Genomic_DNA"/>
</dbReference>
<comment type="caution">
    <text evidence="1">The sequence shown here is derived from an EMBL/GenBank/DDBJ whole genome shotgun (WGS) entry which is preliminary data.</text>
</comment>
<dbReference type="AlphaFoldDB" id="A0A392RNI3"/>
<evidence type="ECO:0000313" key="2">
    <source>
        <dbReference type="Proteomes" id="UP000265520"/>
    </source>
</evidence>
<sequence>MSLRSSERGYVRIKCLIVLVTLTMIHDRAPPTLNDGALPDVIGHEDDGDFVEYPGE</sequence>
<keyword evidence="2" id="KW-1185">Reference proteome</keyword>
<protein>
    <submittedName>
        <fullName evidence="1">Uncharacterized protein</fullName>
    </submittedName>
</protein>
<dbReference type="Proteomes" id="UP000265520">
    <property type="component" value="Unassembled WGS sequence"/>
</dbReference>
<reference evidence="1 2" key="1">
    <citation type="journal article" date="2018" name="Front. Plant Sci.">
        <title>Red Clover (Trifolium pratense) and Zigzag Clover (T. medium) - A Picture of Genomic Similarities and Differences.</title>
        <authorList>
            <person name="Dluhosova J."/>
            <person name="Istvanek J."/>
            <person name="Nedelnik J."/>
            <person name="Repkova J."/>
        </authorList>
    </citation>
    <scope>NUCLEOTIDE SEQUENCE [LARGE SCALE GENOMIC DNA]</scope>
    <source>
        <strain evidence="2">cv. 10/8</strain>
        <tissue evidence="1">Leaf</tissue>
    </source>
</reference>
<organism evidence="1 2">
    <name type="scientific">Trifolium medium</name>
    <dbReference type="NCBI Taxonomy" id="97028"/>
    <lineage>
        <taxon>Eukaryota</taxon>
        <taxon>Viridiplantae</taxon>
        <taxon>Streptophyta</taxon>
        <taxon>Embryophyta</taxon>
        <taxon>Tracheophyta</taxon>
        <taxon>Spermatophyta</taxon>
        <taxon>Magnoliopsida</taxon>
        <taxon>eudicotyledons</taxon>
        <taxon>Gunneridae</taxon>
        <taxon>Pentapetalae</taxon>
        <taxon>rosids</taxon>
        <taxon>fabids</taxon>
        <taxon>Fabales</taxon>
        <taxon>Fabaceae</taxon>
        <taxon>Papilionoideae</taxon>
        <taxon>50 kb inversion clade</taxon>
        <taxon>NPAAA clade</taxon>
        <taxon>Hologalegina</taxon>
        <taxon>IRL clade</taxon>
        <taxon>Trifolieae</taxon>
        <taxon>Trifolium</taxon>
    </lineage>
</organism>
<accession>A0A392RNI3</accession>
<proteinExistence type="predicted"/>
<name>A0A392RNI3_9FABA</name>
<evidence type="ECO:0000313" key="1">
    <source>
        <dbReference type="EMBL" id="MCI38201.1"/>
    </source>
</evidence>